<dbReference type="PANTHER" id="PTHR33223:SF11">
    <property type="entry name" value="ELEMENT PROTEIN, PUTATIVE-RELATED"/>
    <property type="match status" value="1"/>
</dbReference>
<dbReference type="Proteomes" id="UP000325315">
    <property type="component" value="Unassembled WGS sequence"/>
</dbReference>
<gene>
    <name evidence="1" type="ORF">EPI10_023637</name>
</gene>
<evidence type="ECO:0000313" key="2">
    <source>
        <dbReference type="Proteomes" id="UP000325315"/>
    </source>
</evidence>
<dbReference type="AlphaFoldDB" id="A0A5B6VUU5"/>
<evidence type="ECO:0000313" key="1">
    <source>
        <dbReference type="EMBL" id="KAA3473239.1"/>
    </source>
</evidence>
<organism evidence="1 2">
    <name type="scientific">Gossypium australe</name>
    <dbReference type="NCBI Taxonomy" id="47621"/>
    <lineage>
        <taxon>Eukaryota</taxon>
        <taxon>Viridiplantae</taxon>
        <taxon>Streptophyta</taxon>
        <taxon>Embryophyta</taxon>
        <taxon>Tracheophyta</taxon>
        <taxon>Spermatophyta</taxon>
        <taxon>Magnoliopsida</taxon>
        <taxon>eudicotyledons</taxon>
        <taxon>Gunneridae</taxon>
        <taxon>Pentapetalae</taxon>
        <taxon>rosids</taxon>
        <taxon>malvids</taxon>
        <taxon>Malvales</taxon>
        <taxon>Malvaceae</taxon>
        <taxon>Malvoideae</taxon>
        <taxon>Gossypium</taxon>
    </lineage>
</organism>
<name>A0A5B6VUU5_9ROSI</name>
<dbReference type="EMBL" id="SMMG02000005">
    <property type="protein sequence ID" value="KAA3473239.1"/>
    <property type="molecule type" value="Genomic_DNA"/>
</dbReference>
<keyword evidence="2" id="KW-1185">Reference proteome</keyword>
<protein>
    <submittedName>
        <fullName evidence="1">Oligopeptide transporter 4-like</fullName>
    </submittedName>
</protein>
<dbReference type="PANTHER" id="PTHR33223">
    <property type="entry name" value="CCHC-TYPE DOMAIN-CONTAINING PROTEIN"/>
    <property type="match status" value="1"/>
</dbReference>
<reference evidence="2" key="1">
    <citation type="journal article" date="2019" name="Plant Biotechnol. J.">
        <title>Genome sequencing of the Australian wild diploid species Gossypium australe highlights disease resistance and delayed gland morphogenesis.</title>
        <authorList>
            <person name="Cai Y."/>
            <person name="Cai X."/>
            <person name="Wang Q."/>
            <person name="Wang P."/>
            <person name="Zhang Y."/>
            <person name="Cai C."/>
            <person name="Xu Y."/>
            <person name="Wang K."/>
            <person name="Zhou Z."/>
            <person name="Wang C."/>
            <person name="Geng S."/>
            <person name="Li B."/>
            <person name="Dong Q."/>
            <person name="Hou Y."/>
            <person name="Wang H."/>
            <person name="Ai P."/>
            <person name="Liu Z."/>
            <person name="Yi F."/>
            <person name="Sun M."/>
            <person name="An G."/>
            <person name="Cheng J."/>
            <person name="Zhang Y."/>
            <person name="Shi Q."/>
            <person name="Xie Y."/>
            <person name="Shi X."/>
            <person name="Chang Y."/>
            <person name="Huang F."/>
            <person name="Chen Y."/>
            <person name="Hong S."/>
            <person name="Mi L."/>
            <person name="Sun Q."/>
            <person name="Zhang L."/>
            <person name="Zhou B."/>
            <person name="Peng R."/>
            <person name="Zhang X."/>
            <person name="Liu F."/>
        </authorList>
    </citation>
    <scope>NUCLEOTIDE SEQUENCE [LARGE SCALE GENOMIC DNA]</scope>
    <source>
        <strain evidence="2">cv. PA1801</strain>
    </source>
</reference>
<comment type="caution">
    <text evidence="1">The sequence shown here is derived from an EMBL/GenBank/DDBJ whole genome shotgun (WGS) entry which is preliminary data.</text>
</comment>
<accession>A0A5B6VUU5</accession>
<sequence length="147" mass="17116">MVQESITRPTITSNNFEIKSTMIKMIQNNLQFRGTMKEDPNQFLQLCDTLKCNEVTNDAIRLWLFPFSLIDNTFSWLDSKAVQLGREIAVFRQVEGESFYEVWERFKMLIKKCTHHGFPDWMRLQIFYNRLDANARSGLDGAAGGPL</sequence>
<proteinExistence type="predicted"/>